<evidence type="ECO:0000259" key="10">
    <source>
        <dbReference type="PROSITE" id="PS50929"/>
    </source>
</evidence>
<reference evidence="11 12" key="1">
    <citation type="submission" date="2019-01" db="EMBL/GenBank/DDBJ databases">
        <title>Chengkuizengella sp. nov., isolated from deep-sea sediment of East Pacific Ocean.</title>
        <authorList>
            <person name="Yang J."/>
            <person name="Lai Q."/>
            <person name="Shao Z."/>
        </authorList>
    </citation>
    <scope>NUCLEOTIDE SEQUENCE [LARGE SCALE GENOMIC DNA]</scope>
    <source>
        <strain evidence="11 12">YPA3-1-1</strain>
    </source>
</reference>
<evidence type="ECO:0000313" key="12">
    <source>
        <dbReference type="Proteomes" id="UP000448943"/>
    </source>
</evidence>
<keyword evidence="2" id="KW-0813">Transport</keyword>
<dbReference type="EMBL" id="SIJB01000028">
    <property type="protein sequence ID" value="NBI29886.1"/>
    <property type="molecule type" value="Genomic_DNA"/>
</dbReference>
<dbReference type="FunFam" id="3.40.50.300:FF:000287">
    <property type="entry name" value="Multidrug ABC transporter ATP-binding protein"/>
    <property type="match status" value="1"/>
</dbReference>
<dbReference type="GO" id="GO:0140359">
    <property type="term" value="F:ABC-type transporter activity"/>
    <property type="evidence" value="ECO:0007669"/>
    <property type="project" value="InterPro"/>
</dbReference>
<dbReference type="InterPro" id="IPR039421">
    <property type="entry name" value="Type_1_exporter"/>
</dbReference>
<proteinExistence type="predicted"/>
<evidence type="ECO:0000256" key="2">
    <source>
        <dbReference type="ARBA" id="ARBA00022448"/>
    </source>
</evidence>
<dbReference type="Proteomes" id="UP000448943">
    <property type="component" value="Unassembled WGS sequence"/>
</dbReference>
<sequence>MESKQNVSRRLFQYALHYKFRIIAALLILCGAVGAELGGPLIIQIIIDNHLSNEVIEISPILSLIGLYVGLLITASVLNFIQGYALQTTALRIIKNMRMDLMKHIQRIPIRYFDNTPIGQVVSRIANDTEAIRDLFMSFMATFVVSTVQLIGIYVFLFILDFKLAFLCLLLLPVFALIMYIHLKYSKVFITIMRARLSDMNAMINESIHVMPIIQAFKRERLTVEEFEKLNQDRYKNQLKQFRVFALSSRNAVGTIGRLVTAMVIWYFGSQSLEGAIQFGVFYVFIDYLGRIFQPIIGIFDQLTNAQRAFVSAGRVFTILDMDGKEISNADQAPRPEGRVRFDDVTFAYKSGENVLKNISFEAQKGETIALVGHTGSGKSSIMNLLLGFYEQNEGKITIDNVDVTKLSKQALRKHMGIVLQDPFLFAGDIKFNVSLYNEEIDMNKVKDALQKVGASTFVEQLPKGYDEPVVERGSTLSAGQRQLISFARALAFDPAILILDEATASIDSETEGLIQKALKVVSEGRTTFVIAHRLSTIRDADQILVLHRGEIVERGNHEELMELKGRYHKMYQLQKGERTQKSTSIS</sequence>
<evidence type="ECO:0000259" key="9">
    <source>
        <dbReference type="PROSITE" id="PS50893"/>
    </source>
</evidence>
<accession>A0A6N9Q4X2</accession>
<feature type="domain" description="ABC transporter" evidence="9">
    <location>
        <begin position="340"/>
        <end position="574"/>
    </location>
</feature>
<evidence type="ECO:0000256" key="5">
    <source>
        <dbReference type="ARBA" id="ARBA00022840"/>
    </source>
</evidence>
<feature type="transmembrane region" description="Helical" evidence="8">
    <location>
        <begin position="67"/>
        <end position="94"/>
    </location>
</feature>
<dbReference type="SUPFAM" id="SSF90123">
    <property type="entry name" value="ABC transporter transmembrane region"/>
    <property type="match status" value="1"/>
</dbReference>
<dbReference type="PROSITE" id="PS50893">
    <property type="entry name" value="ABC_TRANSPORTER_2"/>
    <property type="match status" value="1"/>
</dbReference>
<dbReference type="InterPro" id="IPR036640">
    <property type="entry name" value="ABC1_TM_sf"/>
</dbReference>
<evidence type="ECO:0000256" key="4">
    <source>
        <dbReference type="ARBA" id="ARBA00022741"/>
    </source>
</evidence>
<dbReference type="InterPro" id="IPR017871">
    <property type="entry name" value="ABC_transporter-like_CS"/>
</dbReference>
<dbReference type="PROSITE" id="PS00211">
    <property type="entry name" value="ABC_TRANSPORTER_1"/>
    <property type="match status" value="1"/>
</dbReference>
<gene>
    <name evidence="11" type="ORF">ERL59_13050</name>
</gene>
<dbReference type="PANTHER" id="PTHR24221:SF430">
    <property type="entry name" value="MULTIDRUG RESISTANCE ABC TRANSPORTER ATP-BINDING_PERMEASE PROTEIN YHEH-RELATED"/>
    <property type="match status" value="1"/>
</dbReference>
<dbReference type="AlphaFoldDB" id="A0A6N9Q4X2"/>
<dbReference type="GO" id="GO:0005524">
    <property type="term" value="F:ATP binding"/>
    <property type="evidence" value="ECO:0007669"/>
    <property type="project" value="UniProtKB-KW"/>
</dbReference>
<dbReference type="GO" id="GO:0016887">
    <property type="term" value="F:ATP hydrolysis activity"/>
    <property type="evidence" value="ECO:0007669"/>
    <property type="project" value="InterPro"/>
</dbReference>
<dbReference type="GO" id="GO:0005886">
    <property type="term" value="C:plasma membrane"/>
    <property type="evidence" value="ECO:0007669"/>
    <property type="project" value="UniProtKB-SubCell"/>
</dbReference>
<dbReference type="InterPro" id="IPR011527">
    <property type="entry name" value="ABC1_TM_dom"/>
</dbReference>
<dbReference type="InterPro" id="IPR003593">
    <property type="entry name" value="AAA+_ATPase"/>
</dbReference>
<protein>
    <submittedName>
        <fullName evidence="11">ABC transporter ATP-binding protein</fullName>
    </submittedName>
</protein>
<keyword evidence="3 8" id="KW-0812">Transmembrane</keyword>
<feature type="transmembrane region" description="Helical" evidence="8">
    <location>
        <begin position="20"/>
        <end position="47"/>
    </location>
</feature>
<keyword evidence="5 11" id="KW-0067">ATP-binding</keyword>
<evidence type="ECO:0000313" key="11">
    <source>
        <dbReference type="EMBL" id="NBI29886.1"/>
    </source>
</evidence>
<comment type="subcellular location">
    <subcellularLocation>
        <location evidence="1">Cell membrane</location>
        <topology evidence="1">Multi-pass membrane protein</topology>
    </subcellularLocation>
</comment>
<dbReference type="GO" id="GO:0034040">
    <property type="term" value="F:ATPase-coupled lipid transmembrane transporter activity"/>
    <property type="evidence" value="ECO:0007669"/>
    <property type="project" value="TreeGrafter"/>
</dbReference>
<dbReference type="CDD" id="cd18544">
    <property type="entry name" value="ABC_6TM_TmrA_like"/>
    <property type="match status" value="1"/>
</dbReference>
<dbReference type="PROSITE" id="PS50929">
    <property type="entry name" value="ABC_TM1F"/>
    <property type="match status" value="1"/>
</dbReference>
<dbReference type="InterPro" id="IPR003439">
    <property type="entry name" value="ABC_transporter-like_ATP-bd"/>
</dbReference>
<evidence type="ECO:0000256" key="8">
    <source>
        <dbReference type="SAM" id="Phobius"/>
    </source>
</evidence>
<dbReference type="PANTHER" id="PTHR24221">
    <property type="entry name" value="ATP-BINDING CASSETTE SUB-FAMILY B"/>
    <property type="match status" value="1"/>
</dbReference>
<feature type="transmembrane region" description="Helical" evidence="8">
    <location>
        <begin position="164"/>
        <end position="183"/>
    </location>
</feature>
<evidence type="ECO:0000256" key="3">
    <source>
        <dbReference type="ARBA" id="ARBA00022692"/>
    </source>
</evidence>
<dbReference type="Gene3D" id="3.40.50.300">
    <property type="entry name" value="P-loop containing nucleotide triphosphate hydrolases"/>
    <property type="match status" value="1"/>
</dbReference>
<evidence type="ECO:0000256" key="1">
    <source>
        <dbReference type="ARBA" id="ARBA00004651"/>
    </source>
</evidence>
<feature type="domain" description="ABC transmembrane type-1" evidence="10">
    <location>
        <begin position="23"/>
        <end position="308"/>
    </location>
</feature>
<keyword evidence="4" id="KW-0547">Nucleotide-binding</keyword>
<keyword evidence="6 8" id="KW-1133">Transmembrane helix</keyword>
<feature type="transmembrane region" description="Helical" evidence="8">
    <location>
        <begin position="135"/>
        <end position="158"/>
    </location>
</feature>
<dbReference type="InterPro" id="IPR027417">
    <property type="entry name" value="P-loop_NTPase"/>
</dbReference>
<dbReference type="Pfam" id="PF00005">
    <property type="entry name" value="ABC_tran"/>
    <property type="match status" value="1"/>
</dbReference>
<evidence type="ECO:0000256" key="6">
    <source>
        <dbReference type="ARBA" id="ARBA00022989"/>
    </source>
</evidence>
<keyword evidence="12" id="KW-1185">Reference proteome</keyword>
<feature type="transmembrane region" description="Helical" evidence="8">
    <location>
        <begin position="275"/>
        <end position="293"/>
    </location>
</feature>
<dbReference type="Gene3D" id="1.20.1560.10">
    <property type="entry name" value="ABC transporter type 1, transmembrane domain"/>
    <property type="match status" value="1"/>
</dbReference>
<keyword evidence="7 8" id="KW-0472">Membrane</keyword>
<dbReference type="RefSeq" id="WP_160646695.1">
    <property type="nucleotide sequence ID" value="NZ_SIJB01000028.1"/>
</dbReference>
<dbReference type="Pfam" id="PF00664">
    <property type="entry name" value="ABC_membrane"/>
    <property type="match status" value="1"/>
</dbReference>
<dbReference type="CDD" id="cd03254">
    <property type="entry name" value="ABCC_Glucan_exporter_like"/>
    <property type="match status" value="1"/>
</dbReference>
<dbReference type="SUPFAM" id="SSF52540">
    <property type="entry name" value="P-loop containing nucleoside triphosphate hydrolases"/>
    <property type="match status" value="1"/>
</dbReference>
<comment type="caution">
    <text evidence="11">The sequence shown here is derived from an EMBL/GenBank/DDBJ whole genome shotgun (WGS) entry which is preliminary data.</text>
</comment>
<organism evidence="11 12">
    <name type="scientific">Chengkuizengella marina</name>
    <dbReference type="NCBI Taxonomy" id="2507566"/>
    <lineage>
        <taxon>Bacteria</taxon>
        <taxon>Bacillati</taxon>
        <taxon>Bacillota</taxon>
        <taxon>Bacilli</taxon>
        <taxon>Bacillales</taxon>
        <taxon>Paenibacillaceae</taxon>
        <taxon>Chengkuizengella</taxon>
    </lineage>
</organism>
<evidence type="ECO:0000256" key="7">
    <source>
        <dbReference type="ARBA" id="ARBA00023136"/>
    </source>
</evidence>
<dbReference type="SMART" id="SM00382">
    <property type="entry name" value="AAA"/>
    <property type="match status" value="1"/>
</dbReference>
<dbReference type="OrthoDB" id="9770415at2"/>
<name>A0A6N9Q4X2_9BACL</name>